<dbReference type="Gene3D" id="2.40.170.20">
    <property type="entry name" value="TonB-dependent receptor, beta-barrel domain"/>
    <property type="match status" value="1"/>
</dbReference>
<evidence type="ECO:0000256" key="6">
    <source>
        <dbReference type="ARBA" id="ARBA00023136"/>
    </source>
</evidence>
<keyword evidence="7 11" id="KW-0675">Receptor</keyword>
<evidence type="ECO:0000313" key="12">
    <source>
        <dbReference type="Proteomes" id="UP001181355"/>
    </source>
</evidence>
<dbReference type="Gene3D" id="2.170.130.10">
    <property type="entry name" value="TonB-dependent receptor, plug domain"/>
    <property type="match status" value="1"/>
</dbReference>
<evidence type="ECO:0000313" key="11">
    <source>
        <dbReference type="EMBL" id="WMW81577.1"/>
    </source>
</evidence>
<keyword evidence="8" id="KW-0998">Cell outer membrane</keyword>
<evidence type="ECO:0000256" key="3">
    <source>
        <dbReference type="ARBA" id="ARBA00022448"/>
    </source>
</evidence>
<dbReference type="Pfam" id="PF25183">
    <property type="entry name" value="OMP_b-brl_4"/>
    <property type="match status" value="2"/>
</dbReference>
<feature type="domain" description="TonB-dependent transporter Oar-like beta-barrel" evidence="10">
    <location>
        <begin position="609"/>
        <end position="920"/>
    </location>
</feature>
<evidence type="ECO:0000256" key="4">
    <source>
        <dbReference type="ARBA" id="ARBA00022452"/>
    </source>
</evidence>
<reference evidence="11" key="1">
    <citation type="submission" date="2023-09" db="EMBL/GenBank/DDBJ databases">
        <title>Undibacterium sp. 20NA77.5 isolated from freshwater.</title>
        <authorList>
            <person name="Le V."/>
            <person name="Ko S.-R."/>
            <person name="Ahn C.-Y."/>
            <person name="Oh H.-M."/>
        </authorList>
    </citation>
    <scope>NUCLEOTIDE SEQUENCE</scope>
    <source>
        <strain evidence="11">20NA77.5</strain>
    </source>
</reference>
<keyword evidence="9" id="KW-1133">Transmembrane helix</keyword>
<keyword evidence="6 9" id="KW-0472">Membrane</keyword>
<keyword evidence="12" id="KW-1185">Reference proteome</keyword>
<dbReference type="Proteomes" id="UP001181355">
    <property type="component" value="Chromosome"/>
</dbReference>
<sequence length="1037" mass="111900">MKNNGRAFRKTLVAHALCMAFGIGVAVVGGVSTAYAQSNATGSIYGKVDTPAGASVLIQNTDTGFKRQVTLDSNGRYTVTALPAGHYKVELMRNGSSAGAQEFDILIGQGMEASFLAAASQQVTVSGSSLRSRIDVSNTNNGAIFTAKELAKLPVQTNLTAVVLLAPNTTRGDAAYGNVASFGGGGVSENSYYINGLPVTNPLSQIGSTQLPWGAIAQTSVITGGFGSEFGRSIGGVVNITTRSGTNRWETGASYSITPNSLRSKAKDIYFPQTGSDSHLDGKLHFKNSVSTNQVEQYGAYVGGPLVEDKLFMFAAVERTIGTSGAVGDLVNSNTLARDGWTATRTETNRYLAKLDWNINDDNRLEWTAIGDTNRAITGTYGYNVANDTHNDVLYTQTNSKNGGASGATSNALKYTSNLTDNLTLTALGGILKTPRSITYYNGDPNGTVHAIRSSARARVPELDPNLYVNKVLYGGTLSRPGEDEVKSLRLDLEYKIGKHTIRGGLDKNTLDSGNVGAATAGGGTWTYGKVPDGKENTPVNLSISRPAIVANYGGFGTRGYYVTEFTFSSLTKAQSEQSAQYIEDRYQATKDLLIVAGLRNDQYSNTNGDGQKFIDMKNQLAPRLSASWDVNGDSTFKVFSSAGRYFLQLPTQVAARAASRSTYTLQDFTYTGIDSNGQPTGLRAINQPGTPDGELGQAKDPRSVVAKGLKPNFQDEFTVGFEKAMSSQLNLGMKFTYRNLGAGIDDNCDVRPLAAYSEKVGLVQEGNPRGYLNCFIFNPGRDATIWLESHNAQGLATGNGRWVTFTARELGFPKAERKYTALDFFAEHPLSNSWYGKVNYTWSRSAGNMEGQTNSDTGQSDVAVTANWDFPEFMSFTRGVLPNDRTHAIKAFGFYEFNKEWSLGANALVQSGRPKTCQGTDLDAEEGLKNPLGHDWGGPGYGNVYMWCDGKPAPRGSLGRMPWETRLDVSLTYKPAALKGLSFGFDVFNVFNNQVALTRQEAYDAGDGSIVPTYGEVRQYAAPRTMKFKVEFTHKF</sequence>
<comment type="similarity">
    <text evidence="2">Belongs to the TonB-dependent receptor family.</text>
</comment>
<dbReference type="SUPFAM" id="SSF56935">
    <property type="entry name" value="Porins"/>
    <property type="match status" value="1"/>
</dbReference>
<evidence type="ECO:0000256" key="9">
    <source>
        <dbReference type="SAM" id="Phobius"/>
    </source>
</evidence>
<proteinExistence type="inferred from homology"/>
<evidence type="ECO:0000256" key="7">
    <source>
        <dbReference type="ARBA" id="ARBA00023170"/>
    </source>
</evidence>
<evidence type="ECO:0000256" key="1">
    <source>
        <dbReference type="ARBA" id="ARBA00004571"/>
    </source>
</evidence>
<evidence type="ECO:0000259" key="10">
    <source>
        <dbReference type="Pfam" id="PF25183"/>
    </source>
</evidence>
<dbReference type="InterPro" id="IPR039426">
    <property type="entry name" value="TonB-dep_rcpt-like"/>
</dbReference>
<name>A0ABY9RK12_9BURK</name>
<dbReference type="SUPFAM" id="SSF49452">
    <property type="entry name" value="Starch-binding domain-like"/>
    <property type="match status" value="1"/>
</dbReference>
<feature type="domain" description="TonB-dependent transporter Oar-like beta-barrel" evidence="10">
    <location>
        <begin position="343"/>
        <end position="608"/>
    </location>
</feature>
<dbReference type="Pfam" id="PF13620">
    <property type="entry name" value="CarboxypepD_reg"/>
    <property type="match status" value="1"/>
</dbReference>
<dbReference type="InterPro" id="IPR057601">
    <property type="entry name" value="Oar-like_b-barrel"/>
</dbReference>
<gene>
    <name evidence="11" type="ORF">RF679_04660</name>
</gene>
<feature type="transmembrane region" description="Helical" evidence="9">
    <location>
        <begin position="12"/>
        <end position="35"/>
    </location>
</feature>
<accession>A0ABY9RK12</accession>
<dbReference type="PANTHER" id="PTHR30069:SF46">
    <property type="entry name" value="OAR PROTEIN"/>
    <property type="match status" value="1"/>
</dbReference>
<evidence type="ECO:0000256" key="5">
    <source>
        <dbReference type="ARBA" id="ARBA00022692"/>
    </source>
</evidence>
<evidence type="ECO:0000256" key="2">
    <source>
        <dbReference type="ARBA" id="ARBA00009810"/>
    </source>
</evidence>
<organism evidence="11 12">
    <name type="scientific">Undibacterium cyanobacteriorum</name>
    <dbReference type="NCBI Taxonomy" id="3073561"/>
    <lineage>
        <taxon>Bacteria</taxon>
        <taxon>Pseudomonadati</taxon>
        <taxon>Pseudomonadota</taxon>
        <taxon>Betaproteobacteria</taxon>
        <taxon>Burkholderiales</taxon>
        <taxon>Oxalobacteraceae</taxon>
        <taxon>Undibacterium</taxon>
    </lineage>
</organism>
<dbReference type="InterPro" id="IPR013784">
    <property type="entry name" value="Carb-bd-like_fold"/>
</dbReference>
<keyword evidence="3" id="KW-0813">Transport</keyword>
<protein>
    <submittedName>
        <fullName evidence="11">TonB-dependent receptor</fullName>
    </submittedName>
</protein>
<dbReference type="Gene3D" id="2.60.40.1120">
    <property type="entry name" value="Carboxypeptidase-like, regulatory domain"/>
    <property type="match status" value="1"/>
</dbReference>
<comment type="subcellular location">
    <subcellularLocation>
        <location evidence="1">Cell outer membrane</location>
        <topology evidence="1">Multi-pass membrane protein</topology>
    </subcellularLocation>
</comment>
<dbReference type="RefSeq" id="WP_309483056.1">
    <property type="nucleotide sequence ID" value="NZ_CP133720.1"/>
</dbReference>
<evidence type="ECO:0000256" key="8">
    <source>
        <dbReference type="ARBA" id="ARBA00023237"/>
    </source>
</evidence>
<dbReference type="InterPro" id="IPR037066">
    <property type="entry name" value="Plug_dom_sf"/>
</dbReference>
<dbReference type="InterPro" id="IPR036942">
    <property type="entry name" value="Beta-barrel_TonB_sf"/>
</dbReference>
<keyword evidence="5 9" id="KW-0812">Transmembrane</keyword>
<keyword evidence="4" id="KW-1134">Transmembrane beta strand</keyword>
<dbReference type="EMBL" id="CP133720">
    <property type="protein sequence ID" value="WMW81577.1"/>
    <property type="molecule type" value="Genomic_DNA"/>
</dbReference>
<dbReference type="PANTHER" id="PTHR30069">
    <property type="entry name" value="TONB-DEPENDENT OUTER MEMBRANE RECEPTOR"/>
    <property type="match status" value="1"/>
</dbReference>